<comment type="caution">
    <text evidence="8">The sequence shown here is derived from an EMBL/GenBank/DDBJ whole genome shotgun (WGS) entry which is preliminary data.</text>
</comment>
<feature type="transmembrane region" description="Helical" evidence="6">
    <location>
        <begin position="621"/>
        <end position="646"/>
    </location>
</feature>
<dbReference type="GO" id="GO:0015606">
    <property type="term" value="F:spermidine transmembrane transporter activity"/>
    <property type="evidence" value="ECO:0007669"/>
    <property type="project" value="TreeGrafter"/>
</dbReference>
<evidence type="ECO:0000256" key="4">
    <source>
        <dbReference type="ARBA" id="ARBA00023136"/>
    </source>
</evidence>
<evidence type="ECO:0000313" key="8">
    <source>
        <dbReference type="EMBL" id="TKA82561.1"/>
    </source>
</evidence>
<feature type="transmembrane region" description="Helical" evidence="6">
    <location>
        <begin position="227"/>
        <end position="250"/>
    </location>
</feature>
<keyword evidence="2 6" id="KW-0812">Transmembrane</keyword>
<keyword evidence="3 6" id="KW-1133">Transmembrane helix</keyword>
<dbReference type="OrthoDB" id="3066029at2759"/>
<dbReference type="GO" id="GO:0000297">
    <property type="term" value="F:spermine transmembrane transporter activity"/>
    <property type="evidence" value="ECO:0007669"/>
    <property type="project" value="TreeGrafter"/>
</dbReference>
<dbReference type="PANTHER" id="PTHR23502:SF38">
    <property type="entry name" value="POLYAMINE TRANSPORTER 4"/>
    <property type="match status" value="1"/>
</dbReference>
<feature type="region of interest" description="Disordered" evidence="5">
    <location>
        <begin position="393"/>
        <end position="451"/>
    </location>
</feature>
<dbReference type="Proteomes" id="UP000309340">
    <property type="component" value="Unassembled WGS sequence"/>
</dbReference>
<evidence type="ECO:0000256" key="2">
    <source>
        <dbReference type="ARBA" id="ARBA00022692"/>
    </source>
</evidence>
<dbReference type="Gene3D" id="1.20.1250.20">
    <property type="entry name" value="MFS general substrate transporter like domains"/>
    <property type="match status" value="1"/>
</dbReference>
<feature type="compositionally biased region" description="Polar residues" evidence="5">
    <location>
        <begin position="428"/>
        <end position="442"/>
    </location>
</feature>
<dbReference type="STRING" id="329884.A0A4U0Y0K0"/>
<feature type="transmembrane region" description="Helical" evidence="6">
    <location>
        <begin position="687"/>
        <end position="710"/>
    </location>
</feature>
<feature type="transmembrane region" description="Helical" evidence="6">
    <location>
        <begin position="658"/>
        <end position="681"/>
    </location>
</feature>
<dbReference type="EMBL" id="NAJQ01000031">
    <property type="protein sequence ID" value="TKA82561.1"/>
    <property type="molecule type" value="Genomic_DNA"/>
</dbReference>
<dbReference type="Pfam" id="PF07690">
    <property type="entry name" value="MFS_1"/>
    <property type="match status" value="1"/>
</dbReference>
<dbReference type="InterPro" id="IPR020846">
    <property type="entry name" value="MFS_dom"/>
</dbReference>
<feature type="region of interest" description="Disordered" evidence="5">
    <location>
        <begin position="571"/>
        <end position="590"/>
    </location>
</feature>
<comment type="subcellular location">
    <subcellularLocation>
        <location evidence="1">Membrane</location>
        <topology evidence="1">Multi-pass membrane protein</topology>
    </subcellularLocation>
</comment>
<feature type="transmembrane region" description="Helical" evidence="6">
    <location>
        <begin position="100"/>
        <end position="123"/>
    </location>
</feature>
<feature type="domain" description="Major facilitator superfamily (MFS) profile" evidence="7">
    <location>
        <begin position="102"/>
        <end position="714"/>
    </location>
</feature>
<keyword evidence="9" id="KW-1185">Reference proteome</keyword>
<name>A0A4U0Y0K0_9PEZI</name>
<feature type="transmembrane region" description="Helical" evidence="6">
    <location>
        <begin position="256"/>
        <end position="276"/>
    </location>
</feature>
<dbReference type="AlphaFoldDB" id="A0A4U0Y0K0"/>
<reference evidence="8 9" key="1">
    <citation type="submission" date="2017-03" db="EMBL/GenBank/DDBJ databases">
        <title>Genomes of endolithic fungi from Antarctica.</title>
        <authorList>
            <person name="Coleine C."/>
            <person name="Masonjones S."/>
            <person name="Stajich J.E."/>
        </authorList>
    </citation>
    <scope>NUCLEOTIDE SEQUENCE [LARGE SCALE GENOMIC DNA]</scope>
    <source>
        <strain evidence="8 9">CCFEE 5184</strain>
    </source>
</reference>
<dbReference type="InterPro" id="IPR036259">
    <property type="entry name" value="MFS_trans_sf"/>
</dbReference>
<evidence type="ECO:0000256" key="1">
    <source>
        <dbReference type="ARBA" id="ARBA00004141"/>
    </source>
</evidence>
<gene>
    <name evidence="8" type="ORF">B0A55_01198</name>
</gene>
<evidence type="ECO:0000313" key="9">
    <source>
        <dbReference type="Proteomes" id="UP000309340"/>
    </source>
</evidence>
<dbReference type="PANTHER" id="PTHR23502">
    <property type="entry name" value="MAJOR FACILITATOR SUPERFAMILY"/>
    <property type="match status" value="1"/>
</dbReference>
<dbReference type="InterPro" id="IPR011701">
    <property type="entry name" value="MFS"/>
</dbReference>
<feature type="transmembrane region" description="Helical" evidence="6">
    <location>
        <begin position="318"/>
        <end position="337"/>
    </location>
</feature>
<feature type="transmembrane region" description="Helical" evidence="6">
    <location>
        <begin position="191"/>
        <end position="215"/>
    </location>
</feature>
<feature type="transmembrane region" description="Helical" evidence="6">
    <location>
        <begin position="167"/>
        <end position="185"/>
    </location>
</feature>
<feature type="transmembrane region" description="Helical" evidence="6">
    <location>
        <begin position="135"/>
        <end position="155"/>
    </location>
</feature>
<dbReference type="PROSITE" id="PS50850">
    <property type="entry name" value="MFS"/>
    <property type="match status" value="1"/>
</dbReference>
<feature type="transmembrane region" description="Helical" evidence="6">
    <location>
        <begin position="594"/>
        <end position="615"/>
    </location>
</feature>
<feature type="transmembrane region" description="Helical" evidence="6">
    <location>
        <begin position="357"/>
        <end position="375"/>
    </location>
</feature>
<accession>A0A4U0Y0K0</accession>
<proteinExistence type="predicted"/>
<evidence type="ECO:0000256" key="5">
    <source>
        <dbReference type="SAM" id="MobiDB-lite"/>
    </source>
</evidence>
<evidence type="ECO:0000256" key="3">
    <source>
        <dbReference type="ARBA" id="ARBA00022989"/>
    </source>
</evidence>
<evidence type="ECO:0000256" key="6">
    <source>
        <dbReference type="SAM" id="Phobius"/>
    </source>
</evidence>
<keyword evidence="4 6" id="KW-0472">Membrane</keyword>
<dbReference type="SUPFAM" id="SSF103473">
    <property type="entry name" value="MFS general substrate transporter"/>
    <property type="match status" value="2"/>
</dbReference>
<dbReference type="GO" id="GO:0005886">
    <property type="term" value="C:plasma membrane"/>
    <property type="evidence" value="ECO:0007669"/>
    <property type="project" value="TreeGrafter"/>
</dbReference>
<feature type="compositionally biased region" description="Polar residues" evidence="5">
    <location>
        <begin position="49"/>
        <end position="60"/>
    </location>
</feature>
<protein>
    <recommendedName>
        <fullName evidence="7">Major facilitator superfamily (MFS) profile domain-containing protein</fullName>
    </recommendedName>
</protein>
<sequence>MPPMPTELEEEAWRRRSTKRQSYTSQMACGTIYKGSRASTADPEKATRPFSQISSTSTTEVWAGRTPRRKPSKPDHDVYGDLHWDINARNPRNWSKRKKWAHTLVASGVTFTITLASSIVTPARGYLIPAFDTTSAIATLPLSLFLLGLAFGPFISRCCCAVFGRKIIYIVFVLLFAIFTLVAGLVDALHGIIICRMFAGVLAGPALSQGCAIIGEMWAPENRTEALLFYYTMPLLGPVVGLVIGGYVRWSEQYNWTRYVVLFASAACIVPIVFISETSRKIIMRRQLRDSIVPSSAEGDGLRSALVAPLQILFSRPAALLLSLQSGYAFAVLYASFVAFPRVLHDVYAFDVGSQGLLFLSMVIGIAVGYIALVLHHKLLYAPRAEQWQAQRASEAENVRRTARNTRNTRRSATSNFSRPNIKPRAATDSSTNLALSHQASRPASKGMAEPPVVDKQRNASLAAAAAAYLNRLEANRDAQIQSEQIALILNTNPAFSDLCAALESYHLKFDTVQLAKVLVDALPPPSTSDGPATPQRTALISSKHLHRSAAAARLDEPAAEAAPPLVPRLPTYYTAPPEPQTQTPTSAPPEWRLLPTLPASLLLATSLFLFAWTARASVHWIVPCLGMALFAFSALLTFVSTELYISDRYGAHEGASALAGALAVRYLMGFAFAMVAVPMYDRLGVGWGTSVLGFGGLVMGGCSWVLVFAGRGRRKGRR</sequence>
<organism evidence="8 9">
    <name type="scientific">Friedmanniomyces simplex</name>
    <dbReference type="NCBI Taxonomy" id="329884"/>
    <lineage>
        <taxon>Eukaryota</taxon>
        <taxon>Fungi</taxon>
        <taxon>Dikarya</taxon>
        <taxon>Ascomycota</taxon>
        <taxon>Pezizomycotina</taxon>
        <taxon>Dothideomycetes</taxon>
        <taxon>Dothideomycetidae</taxon>
        <taxon>Mycosphaerellales</taxon>
        <taxon>Teratosphaeriaceae</taxon>
        <taxon>Friedmanniomyces</taxon>
    </lineage>
</organism>
<feature type="region of interest" description="Disordered" evidence="5">
    <location>
        <begin position="1"/>
        <end position="75"/>
    </location>
</feature>
<feature type="compositionally biased region" description="Basic residues" evidence="5">
    <location>
        <begin position="401"/>
        <end position="410"/>
    </location>
</feature>
<evidence type="ECO:0000259" key="7">
    <source>
        <dbReference type="PROSITE" id="PS50850"/>
    </source>
</evidence>